<sequence length="155" mass="17608">MVSLHPEEDGRNETDLSCPYRFPLFPETGRRNGATQGVELPPYPPTPSLFIKYWVTPSEKHDFSHLLNSFHNIGQTHLKHSSSLRNVVESITNSKYKPEFMCLRAPQGGIDRKGIVEEPRNSALNKTSSRGKVFCVTEEKKGSDLKRVLQSPWLE</sequence>
<dbReference type="EMBL" id="BPLR01006842">
    <property type="protein sequence ID" value="GIY12744.1"/>
    <property type="molecule type" value="Genomic_DNA"/>
</dbReference>
<name>A0AAV4QWS6_CAEEX</name>
<accession>A0AAV4QWS6</accession>
<dbReference type="Proteomes" id="UP001054945">
    <property type="component" value="Unassembled WGS sequence"/>
</dbReference>
<evidence type="ECO:0000313" key="1">
    <source>
        <dbReference type="EMBL" id="GIY12744.1"/>
    </source>
</evidence>
<organism evidence="1 2">
    <name type="scientific">Caerostris extrusa</name>
    <name type="common">Bark spider</name>
    <name type="synonym">Caerostris bankana</name>
    <dbReference type="NCBI Taxonomy" id="172846"/>
    <lineage>
        <taxon>Eukaryota</taxon>
        <taxon>Metazoa</taxon>
        <taxon>Ecdysozoa</taxon>
        <taxon>Arthropoda</taxon>
        <taxon>Chelicerata</taxon>
        <taxon>Arachnida</taxon>
        <taxon>Araneae</taxon>
        <taxon>Araneomorphae</taxon>
        <taxon>Entelegynae</taxon>
        <taxon>Araneoidea</taxon>
        <taxon>Araneidae</taxon>
        <taxon>Caerostris</taxon>
    </lineage>
</organism>
<protein>
    <submittedName>
        <fullName evidence="1">Uncharacterized protein</fullName>
    </submittedName>
</protein>
<evidence type="ECO:0000313" key="2">
    <source>
        <dbReference type="Proteomes" id="UP001054945"/>
    </source>
</evidence>
<gene>
    <name evidence="1" type="ORF">CEXT_510191</name>
</gene>
<dbReference type="AlphaFoldDB" id="A0AAV4QWS6"/>
<keyword evidence="2" id="KW-1185">Reference proteome</keyword>
<reference evidence="1 2" key="1">
    <citation type="submission" date="2021-06" db="EMBL/GenBank/DDBJ databases">
        <title>Caerostris extrusa draft genome.</title>
        <authorList>
            <person name="Kono N."/>
            <person name="Arakawa K."/>
        </authorList>
    </citation>
    <scope>NUCLEOTIDE SEQUENCE [LARGE SCALE GENOMIC DNA]</scope>
</reference>
<proteinExistence type="predicted"/>
<comment type="caution">
    <text evidence="1">The sequence shown here is derived from an EMBL/GenBank/DDBJ whole genome shotgun (WGS) entry which is preliminary data.</text>
</comment>